<sequence length="511" mass="57141">AIGVATSFRAAHARDHVPHHAHGRARLRGDGHCRLRSRLRGPQLRQGQRAGAHGLHAAVQRAARPARRRERGRGRVDPRHRRSEQAVRAQLPRAAVLAEDERLRRRRPAVRLGAQRLRTGAAGAVHPAQRLDALGPRVVDRARPGQASRRRHHQRLGAGARGALLVRGADAGQGRLRRADLGAAGPGLLRHLRRGRRPQRRRPLAVRRPVLRRHRGRARLLLLLPCEPVRAAALVLDGDVACRQAGGAGQGRPLVGLQPAARPARPVARRRRRPVARRGSGLVRRPARPARQDDRRLGQPALVRLGRHPRLREGAGHPQAGAAARPRARPRRRLPALRSAQDRGAAAQREAGRLRRDPQAGPRRGRDRHPGRRPLRVRVHPEPGVPGDGPRDGPRRLVHDRLDGPLRQGRPLRGSAPADRPLARRRAREGDRSHRRQPVLDVLRLADRHRRLRLRRPAQVRRRPARRPAEALLLPRRRDEQGRTARVGAAAGHRRARRLHRRAARRLGRGC</sequence>
<accession>A0A6J4SHC5</accession>
<feature type="compositionally biased region" description="Basic residues" evidence="1">
    <location>
        <begin position="64"/>
        <end position="82"/>
    </location>
</feature>
<feature type="compositionally biased region" description="Low complexity" evidence="1">
    <location>
        <begin position="43"/>
        <end position="63"/>
    </location>
</feature>
<name>A0A6J4SHC5_9ACTN</name>
<organism evidence="2">
    <name type="scientific">uncultured Solirubrobacteraceae bacterium</name>
    <dbReference type="NCBI Taxonomy" id="1162706"/>
    <lineage>
        <taxon>Bacteria</taxon>
        <taxon>Bacillati</taxon>
        <taxon>Actinomycetota</taxon>
        <taxon>Thermoleophilia</taxon>
        <taxon>Solirubrobacterales</taxon>
        <taxon>Solirubrobacteraceae</taxon>
        <taxon>environmental samples</taxon>
    </lineage>
</organism>
<gene>
    <name evidence="2" type="ORF">AVDCRST_MAG85-1297</name>
</gene>
<feature type="non-terminal residue" evidence="2">
    <location>
        <position position="1"/>
    </location>
</feature>
<evidence type="ECO:0000313" key="2">
    <source>
        <dbReference type="EMBL" id="CAA9492309.1"/>
    </source>
</evidence>
<feature type="region of interest" description="Disordered" evidence="1">
    <location>
        <begin position="43"/>
        <end position="87"/>
    </location>
</feature>
<dbReference type="EMBL" id="CADCVT010000143">
    <property type="protein sequence ID" value="CAA9492309.1"/>
    <property type="molecule type" value="Genomic_DNA"/>
</dbReference>
<feature type="non-terminal residue" evidence="2">
    <location>
        <position position="511"/>
    </location>
</feature>
<feature type="region of interest" description="Disordered" evidence="1">
    <location>
        <begin position="477"/>
        <end position="511"/>
    </location>
</feature>
<feature type="region of interest" description="Disordered" evidence="1">
    <location>
        <begin position="248"/>
        <end position="436"/>
    </location>
</feature>
<proteinExistence type="predicted"/>
<evidence type="ECO:0000256" key="1">
    <source>
        <dbReference type="SAM" id="MobiDB-lite"/>
    </source>
</evidence>
<feature type="compositionally biased region" description="Basic and acidic residues" evidence="1">
    <location>
        <begin position="389"/>
        <end position="404"/>
    </location>
</feature>
<feature type="compositionally biased region" description="Basic residues" evidence="1">
    <location>
        <begin position="363"/>
        <end position="378"/>
    </location>
</feature>
<protein>
    <submittedName>
        <fullName evidence="2">Uncharacterized protein</fullName>
    </submittedName>
</protein>
<feature type="compositionally biased region" description="Basic residues" evidence="1">
    <location>
        <begin position="492"/>
        <end position="511"/>
    </location>
</feature>
<feature type="compositionally biased region" description="Basic residues" evidence="1">
    <location>
        <begin position="423"/>
        <end position="436"/>
    </location>
</feature>
<feature type="compositionally biased region" description="Basic residues" evidence="1">
    <location>
        <begin position="267"/>
        <end position="276"/>
    </location>
</feature>
<reference evidence="2" key="1">
    <citation type="submission" date="2020-02" db="EMBL/GenBank/DDBJ databases">
        <authorList>
            <person name="Meier V. D."/>
        </authorList>
    </citation>
    <scope>NUCLEOTIDE SEQUENCE</scope>
    <source>
        <strain evidence="2">AVDCRST_MAG85</strain>
    </source>
</reference>
<dbReference type="AlphaFoldDB" id="A0A6J4SHC5"/>
<feature type="compositionally biased region" description="Basic residues" evidence="1">
    <location>
        <begin position="326"/>
        <end position="335"/>
    </location>
</feature>